<reference evidence="5 6" key="1">
    <citation type="journal article" date="2023" name="Plants (Basel)">
        <title>Bridging the Gap: Combining Genomics and Transcriptomics Approaches to Understand Stylosanthes scabra, an Orphan Legume from the Brazilian Caatinga.</title>
        <authorList>
            <person name="Ferreira-Neto J.R.C."/>
            <person name="da Silva M.D."/>
            <person name="Binneck E."/>
            <person name="de Melo N.F."/>
            <person name="da Silva R.H."/>
            <person name="de Melo A.L.T.M."/>
            <person name="Pandolfi V."/>
            <person name="Bustamante F.O."/>
            <person name="Brasileiro-Vidal A.C."/>
            <person name="Benko-Iseppon A.M."/>
        </authorList>
    </citation>
    <scope>NUCLEOTIDE SEQUENCE [LARGE SCALE GENOMIC DNA]</scope>
    <source>
        <tissue evidence="5">Leaves</tissue>
    </source>
</reference>
<feature type="domain" description="CRC" evidence="4">
    <location>
        <begin position="4"/>
        <end position="93"/>
    </location>
</feature>
<gene>
    <name evidence="5" type="ORF">PIB30_003151</name>
</gene>
<evidence type="ECO:0000256" key="1">
    <source>
        <dbReference type="ARBA" id="ARBA00004123"/>
    </source>
</evidence>
<evidence type="ECO:0000313" key="6">
    <source>
        <dbReference type="Proteomes" id="UP001341840"/>
    </source>
</evidence>
<dbReference type="PROSITE" id="PS51634">
    <property type="entry name" value="CRC"/>
    <property type="match status" value="2"/>
</dbReference>
<evidence type="ECO:0000259" key="4">
    <source>
        <dbReference type="PROSITE" id="PS51634"/>
    </source>
</evidence>
<accession>A0ABU6Z2Z0</accession>
<evidence type="ECO:0000313" key="5">
    <source>
        <dbReference type="EMBL" id="MED6215945.1"/>
    </source>
</evidence>
<comment type="caution">
    <text evidence="5">The sequence shown here is derived from an EMBL/GenBank/DDBJ whole genome shotgun (WGS) entry which is preliminary data.</text>
</comment>
<name>A0ABU6Z2Z0_9FABA</name>
<dbReference type="Proteomes" id="UP001341840">
    <property type="component" value="Unassembled WGS sequence"/>
</dbReference>
<dbReference type="InterPro" id="IPR033467">
    <property type="entry name" value="Tesmin/TSO1-like_CXC"/>
</dbReference>
<keyword evidence="6" id="KW-1185">Reference proteome</keyword>
<dbReference type="SMART" id="SM01114">
    <property type="entry name" value="CXC"/>
    <property type="match status" value="2"/>
</dbReference>
<sequence>MEAEHEPCICQGSCKVSCACKRSQRFCVSDCHCMADTCTNRGVTPSPERLANPVLRCYCKLQWCQARNCPCYKAGVFGTDLCYCPDWCKNIRKDPRPDACICAGSCDFNCHCHNLDHFCIEDCACDPFSCQNRGVMARPPMVDPTAPRCKCQKNQCSNNSCSCRKSGKVCTAFCTCMGCNNIGQEPQQNVLDEAQNNVQDVADEDL</sequence>
<protein>
    <recommendedName>
        <fullName evidence="4">CRC domain-containing protein</fullName>
    </recommendedName>
</protein>
<proteinExistence type="inferred from homology"/>
<comment type="subcellular location">
    <subcellularLocation>
        <location evidence="1">Nucleus</location>
    </subcellularLocation>
</comment>
<comment type="similarity">
    <text evidence="2">Belongs to the lin-54 family.</text>
</comment>
<dbReference type="InterPro" id="IPR005172">
    <property type="entry name" value="CRC"/>
</dbReference>
<feature type="domain" description="CRC" evidence="4">
    <location>
        <begin position="96"/>
        <end position="184"/>
    </location>
</feature>
<keyword evidence="3" id="KW-0539">Nucleus</keyword>
<organism evidence="5 6">
    <name type="scientific">Stylosanthes scabra</name>
    <dbReference type="NCBI Taxonomy" id="79078"/>
    <lineage>
        <taxon>Eukaryota</taxon>
        <taxon>Viridiplantae</taxon>
        <taxon>Streptophyta</taxon>
        <taxon>Embryophyta</taxon>
        <taxon>Tracheophyta</taxon>
        <taxon>Spermatophyta</taxon>
        <taxon>Magnoliopsida</taxon>
        <taxon>eudicotyledons</taxon>
        <taxon>Gunneridae</taxon>
        <taxon>Pentapetalae</taxon>
        <taxon>rosids</taxon>
        <taxon>fabids</taxon>
        <taxon>Fabales</taxon>
        <taxon>Fabaceae</taxon>
        <taxon>Papilionoideae</taxon>
        <taxon>50 kb inversion clade</taxon>
        <taxon>dalbergioids sensu lato</taxon>
        <taxon>Dalbergieae</taxon>
        <taxon>Pterocarpus clade</taxon>
        <taxon>Stylosanthes</taxon>
    </lineage>
</organism>
<dbReference type="Pfam" id="PF03638">
    <property type="entry name" value="TCR"/>
    <property type="match status" value="1"/>
</dbReference>
<dbReference type="EMBL" id="JASCZI010271866">
    <property type="protein sequence ID" value="MED6215945.1"/>
    <property type="molecule type" value="Genomic_DNA"/>
</dbReference>
<evidence type="ECO:0000256" key="3">
    <source>
        <dbReference type="ARBA" id="ARBA00023242"/>
    </source>
</evidence>
<evidence type="ECO:0000256" key="2">
    <source>
        <dbReference type="ARBA" id="ARBA00007267"/>
    </source>
</evidence>